<keyword evidence="1" id="KW-0560">Oxidoreductase</keyword>
<evidence type="ECO:0000313" key="3">
    <source>
        <dbReference type="Proteomes" id="UP000222824"/>
    </source>
</evidence>
<protein>
    <submittedName>
        <fullName evidence="2">Prephenate dehydrogenase</fullName>
    </submittedName>
</protein>
<dbReference type="AlphaFoldDB" id="A0A2G1WKI3"/>
<dbReference type="SUPFAM" id="SSF48179">
    <property type="entry name" value="6-phosphogluconate dehydrogenase C-terminal domain-like"/>
    <property type="match status" value="1"/>
</dbReference>
<dbReference type="Gene3D" id="3.40.50.720">
    <property type="entry name" value="NAD(P)-binding Rossmann-like Domain"/>
    <property type="match status" value="1"/>
</dbReference>
<accession>A0A2G1WKI3</accession>
<dbReference type="SUPFAM" id="SSF51735">
    <property type="entry name" value="NAD(P)-binding Rossmann-fold domains"/>
    <property type="match status" value="1"/>
</dbReference>
<evidence type="ECO:0000256" key="1">
    <source>
        <dbReference type="ARBA" id="ARBA00023002"/>
    </source>
</evidence>
<keyword evidence="3" id="KW-1185">Reference proteome</keyword>
<dbReference type="RefSeq" id="WP_099254803.1">
    <property type="nucleotide sequence ID" value="NZ_NHOA01000038.1"/>
</dbReference>
<dbReference type="PANTHER" id="PTHR21363:SF0">
    <property type="entry name" value="PREPHENATE DEHYDROGENASE [NADP(+)]"/>
    <property type="match status" value="1"/>
</dbReference>
<dbReference type="GO" id="GO:0006571">
    <property type="term" value="P:tyrosine biosynthetic process"/>
    <property type="evidence" value="ECO:0007669"/>
    <property type="project" value="TreeGrafter"/>
</dbReference>
<organism evidence="2 3">
    <name type="scientific">Halorubrum persicum</name>
    <dbReference type="NCBI Taxonomy" id="1383844"/>
    <lineage>
        <taxon>Archaea</taxon>
        <taxon>Methanobacteriati</taxon>
        <taxon>Methanobacteriota</taxon>
        <taxon>Stenosarchaea group</taxon>
        <taxon>Halobacteria</taxon>
        <taxon>Halobacteriales</taxon>
        <taxon>Haloferacaceae</taxon>
        <taxon>Halorubrum</taxon>
    </lineage>
</organism>
<dbReference type="OrthoDB" id="24743at2157"/>
<evidence type="ECO:0000313" key="2">
    <source>
        <dbReference type="EMBL" id="PHQ39455.1"/>
    </source>
</evidence>
<sequence>MDILVVGAGEIGRWIADTVSADESPVDATVAFADRDPAVAADAAAARDAEAVPADGDTVHDSVCLAVPMSAVPAAVEAYAPRAERAILDVSGEMTDAVAAMREHAPERERASYHPLFAPPRVPGNVAAVVDEGGPAIEGITAAIEAGGNEVFETTPAEHDEAMETVQAGAHAAVLAWRLAGDDVREEFHTPVSAALDEIADTVTEGSPAVYAEIQRAFDGADDVAAAAREIADADSAAFADLYEAARGDRAERERHE</sequence>
<dbReference type="InterPro" id="IPR050812">
    <property type="entry name" value="Preph/Arog_dehydrog"/>
</dbReference>
<dbReference type="Proteomes" id="UP000222824">
    <property type="component" value="Unassembled WGS sequence"/>
</dbReference>
<reference evidence="2 3" key="1">
    <citation type="journal article" date="2014" name="Front. Microbiol.">
        <title>Population and genomic analysis of the genus Halorubrum.</title>
        <authorList>
            <person name="Fullmer M.S."/>
            <person name="Soucy S.M."/>
            <person name="Swithers K.S."/>
            <person name="Makkay A.M."/>
            <person name="Wheeler R."/>
            <person name="Ventosa A."/>
            <person name="Gogarten J.P."/>
            <person name="Papke R.T."/>
        </authorList>
    </citation>
    <scope>NUCLEOTIDE SEQUENCE [LARGE SCALE GENOMIC DNA]</scope>
    <source>
        <strain evidence="2 3">C49</strain>
    </source>
</reference>
<dbReference type="EMBL" id="NHOA01000038">
    <property type="protein sequence ID" value="PHQ39455.1"/>
    <property type="molecule type" value="Genomic_DNA"/>
</dbReference>
<dbReference type="PANTHER" id="PTHR21363">
    <property type="entry name" value="PREPHENATE DEHYDROGENASE"/>
    <property type="match status" value="1"/>
</dbReference>
<dbReference type="InterPro" id="IPR008927">
    <property type="entry name" value="6-PGluconate_DH-like_C_sf"/>
</dbReference>
<dbReference type="InterPro" id="IPR036291">
    <property type="entry name" value="NAD(P)-bd_dom_sf"/>
</dbReference>
<gene>
    <name evidence="2" type="ORF">DJ69_06110</name>
</gene>
<proteinExistence type="predicted"/>
<dbReference type="GO" id="GO:0070403">
    <property type="term" value="F:NAD+ binding"/>
    <property type="evidence" value="ECO:0007669"/>
    <property type="project" value="TreeGrafter"/>
</dbReference>
<dbReference type="GO" id="GO:0008977">
    <property type="term" value="F:prephenate dehydrogenase (NAD+) activity"/>
    <property type="evidence" value="ECO:0007669"/>
    <property type="project" value="TreeGrafter"/>
</dbReference>
<name>A0A2G1WKI3_9EURY</name>
<comment type="caution">
    <text evidence="2">The sequence shown here is derived from an EMBL/GenBank/DDBJ whole genome shotgun (WGS) entry which is preliminary data.</text>
</comment>